<evidence type="ECO:0000256" key="1">
    <source>
        <dbReference type="SAM" id="MobiDB-lite"/>
    </source>
</evidence>
<feature type="compositionally biased region" description="Basic and acidic residues" evidence="1">
    <location>
        <begin position="566"/>
        <end position="583"/>
    </location>
</feature>
<dbReference type="Proteomes" id="UP000614334">
    <property type="component" value="Unassembled WGS sequence"/>
</dbReference>
<organism evidence="2 3">
    <name type="scientific">Rhizoctonia solani</name>
    <dbReference type="NCBI Taxonomy" id="456999"/>
    <lineage>
        <taxon>Eukaryota</taxon>
        <taxon>Fungi</taxon>
        <taxon>Dikarya</taxon>
        <taxon>Basidiomycota</taxon>
        <taxon>Agaricomycotina</taxon>
        <taxon>Agaricomycetes</taxon>
        <taxon>Cantharellales</taxon>
        <taxon>Ceratobasidiaceae</taxon>
        <taxon>Rhizoctonia</taxon>
    </lineage>
</organism>
<feature type="region of interest" description="Disordered" evidence="1">
    <location>
        <begin position="381"/>
        <end position="412"/>
    </location>
</feature>
<feature type="region of interest" description="Disordered" evidence="1">
    <location>
        <begin position="712"/>
        <end position="731"/>
    </location>
</feature>
<proteinExistence type="predicted"/>
<evidence type="ECO:0000313" key="3">
    <source>
        <dbReference type="Proteomes" id="UP000614334"/>
    </source>
</evidence>
<protein>
    <submittedName>
        <fullName evidence="2">NYN domain</fullName>
    </submittedName>
</protein>
<feature type="compositionally biased region" description="Acidic residues" evidence="1">
    <location>
        <begin position="607"/>
        <end position="617"/>
    </location>
</feature>
<feature type="compositionally biased region" description="Low complexity" evidence="1">
    <location>
        <begin position="214"/>
        <end position="231"/>
    </location>
</feature>
<dbReference type="CDD" id="cd10910">
    <property type="entry name" value="PIN_limkain_b1_N_like"/>
    <property type="match status" value="1"/>
</dbReference>
<comment type="caution">
    <text evidence="2">The sequence shown here is derived from an EMBL/GenBank/DDBJ whole genome shotgun (WGS) entry which is preliminary data.</text>
</comment>
<feature type="compositionally biased region" description="Polar residues" evidence="1">
    <location>
        <begin position="54"/>
        <end position="63"/>
    </location>
</feature>
<name>A0A8H7M9I5_9AGAM</name>
<feature type="region of interest" description="Disordered" evidence="1">
    <location>
        <begin position="187"/>
        <end position="246"/>
    </location>
</feature>
<feature type="compositionally biased region" description="Polar residues" evidence="1">
    <location>
        <begin position="381"/>
        <end position="408"/>
    </location>
</feature>
<feature type="region of interest" description="Disordered" evidence="1">
    <location>
        <begin position="54"/>
        <end position="75"/>
    </location>
</feature>
<feature type="compositionally biased region" description="Polar residues" evidence="1">
    <location>
        <begin position="499"/>
        <end position="510"/>
    </location>
</feature>
<evidence type="ECO:0000313" key="2">
    <source>
        <dbReference type="EMBL" id="KAF8759801.1"/>
    </source>
</evidence>
<dbReference type="EMBL" id="JACYCF010000002">
    <property type="protein sequence ID" value="KAF8759801.1"/>
    <property type="molecule type" value="Genomic_DNA"/>
</dbReference>
<reference evidence="2" key="1">
    <citation type="submission" date="2020-09" db="EMBL/GenBank/DDBJ databases">
        <title>Comparative genome analyses of four rice-infecting Rhizoctonia solani isolates reveal extensive enrichment of homogalacturonan modification genes.</title>
        <authorList>
            <person name="Lee D.-Y."/>
            <person name="Jeon J."/>
            <person name="Kim K.-T."/>
            <person name="Cheong K."/>
            <person name="Song H."/>
            <person name="Choi G."/>
            <person name="Ko J."/>
            <person name="Opiyo S.O."/>
            <person name="Zuo S."/>
            <person name="Madhav S."/>
            <person name="Lee Y.-H."/>
            <person name="Wang G.-L."/>
        </authorList>
    </citation>
    <scope>NUCLEOTIDE SEQUENCE</scope>
    <source>
        <strain evidence="2">AG1-IA B2</strain>
    </source>
</reference>
<sequence length="832" mass="89370">MNRVGIFWDYELCSPSGTPGYVVAECVRATCGVYGSVTQFRAYLELSAPPPAGSSQLANTELNPNGPCPPTSPKTLSLRSELQSSGVSLIDCPHNSRKNVADSMLACDLVCFALDNPTSQIPYANHLPVSSYSIPNTPFSAICPTSIPTSKTTIVLISGDRDFAYPLAVLKARKYEVGLIVPPGGAHPALRAKQPGPNSGVTPPSQGARRSFVPRRGSISGSRRGSVSISPIPVPPPPHLSTTIGSSAASNSFGGLGAHEGASNSFISNNSLLRAFPQASCFQRPGHLESHLRRPAAKAAARPPSRSKSRIGARTGNLERTEQEARAGPSLAGMSPRAGRPQTPPLFSTNPASPPPQPPLQRFLRLLHPHQNLYTPSQAIHSTERCTTPSSPAVYSTRGHTSSANPRTVPTGCTRHFKPQRTACRRNGTATLVVPTPKPSTNVLQSLLPAAAVLRPVVSSPTRPALAVPPSIQTSNTSTLAPATPVTPLLLHHLGGRGSNRSMTIPTATWTDLPLTRRSRRQERKVQGEGTPSQCGQRNPPARKFKRRCNEEPSAVSGVDSILRSYTERSPRVERDNQNHHSLGDGCSSSEDPVGQKGGAHAPLDSTVDDDDEEEEQFHETFLATFSRPVCSNAPRTPATVKLVSLELTSEENCEGAVEHKKPRVTTPRPIARTSHSLPLIPMMQSLLAGDTQARNGCRSWRSSPIFIQQSQFSYTDRSPGSSKAENNPSAISEDFSDGAFDPLLSATYREFQFLISVLERCRRTGQERPLRSLIGAEFTRDVFEQAKATSFKDHVQRAVAAGVVSVGDGPVQGREWISLNGNWKGFGLVLD</sequence>
<gene>
    <name evidence="2" type="ORF">RHS01_01963</name>
</gene>
<feature type="compositionally biased region" description="Polar residues" evidence="1">
    <location>
        <begin position="196"/>
        <end position="205"/>
    </location>
</feature>
<feature type="region of interest" description="Disordered" evidence="1">
    <location>
        <begin position="288"/>
        <end position="361"/>
    </location>
</feature>
<accession>A0A8H7M9I5</accession>
<dbReference type="AlphaFoldDB" id="A0A8H7M9I5"/>
<dbReference type="Gene3D" id="3.40.50.1010">
    <property type="entry name" value="5'-nuclease"/>
    <property type="match status" value="1"/>
</dbReference>
<feature type="compositionally biased region" description="Polar residues" evidence="1">
    <location>
        <begin position="715"/>
        <end position="731"/>
    </location>
</feature>
<feature type="region of interest" description="Disordered" evidence="1">
    <location>
        <begin position="497"/>
        <end position="617"/>
    </location>
</feature>